<keyword evidence="5" id="KW-0720">Serine protease</keyword>
<feature type="compositionally biased region" description="Basic and acidic residues" evidence="8">
    <location>
        <begin position="69"/>
        <end position="79"/>
    </location>
</feature>
<keyword evidence="2" id="KW-0964">Secreted</keyword>
<dbReference type="SUPFAM" id="SSF50494">
    <property type="entry name" value="Trypsin-like serine proteases"/>
    <property type="match status" value="1"/>
</dbReference>
<evidence type="ECO:0000256" key="5">
    <source>
        <dbReference type="ARBA" id="ARBA00022825"/>
    </source>
</evidence>
<dbReference type="PRINTS" id="PR00722">
    <property type="entry name" value="CHYMOTRYPSIN"/>
</dbReference>
<evidence type="ECO:0000256" key="6">
    <source>
        <dbReference type="ARBA" id="ARBA00023157"/>
    </source>
</evidence>
<reference evidence="9" key="1">
    <citation type="submission" date="2021-02" db="EMBL/GenBank/DDBJ databases">
        <authorList>
            <person name="Bekaert M."/>
        </authorList>
    </citation>
    <scope>NUCLEOTIDE SEQUENCE</scope>
    <source>
        <strain evidence="9">IoA-00</strain>
    </source>
</reference>
<dbReference type="Proteomes" id="UP000675881">
    <property type="component" value="Chromosome 5"/>
</dbReference>
<dbReference type="InterPro" id="IPR043504">
    <property type="entry name" value="Peptidase_S1_PA_chymotrypsin"/>
</dbReference>
<proteinExistence type="inferred from homology"/>
<dbReference type="PANTHER" id="PTHR24264">
    <property type="entry name" value="TRYPSIN-RELATED"/>
    <property type="match status" value="1"/>
</dbReference>
<dbReference type="InterPro" id="IPR009003">
    <property type="entry name" value="Peptidase_S1_PA"/>
</dbReference>
<accession>A0A7R8CXL4</accession>
<evidence type="ECO:0000313" key="10">
    <source>
        <dbReference type="Proteomes" id="UP000675881"/>
    </source>
</evidence>
<dbReference type="Pfam" id="PF00089">
    <property type="entry name" value="Trypsin"/>
    <property type="match status" value="1"/>
</dbReference>
<dbReference type="SMART" id="SM00020">
    <property type="entry name" value="Tryp_SPc"/>
    <property type="match status" value="1"/>
</dbReference>
<feature type="region of interest" description="Disordered" evidence="8">
    <location>
        <begin position="60"/>
        <end position="79"/>
    </location>
</feature>
<protein>
    <submittedName>
        <fullName evidence="9">Trypsin-1,Hypodermin-B</fullName>
    </submittedName>
</protein>
<dbReference type="GO" id="GO:0004252">
    <property type="term" value="F:serine-type endopeptidase activity"/>
    <property type="evidence" value="ECO:0007669"/>
    <property type="project" value="InterPro"/>
</dbReference>
<dbReference type="PANTHER" id="PTHR24264:SF65">
    <property type="entry name" value="SRCR DOMAIN-CONTAINING PROTEIN"/>
    <property type="match status" value="1"/>
</dbReference>
<dbReference type="EMBL" id="HG994584">
    <property type="protein sequence ID" value="CAF2961262.1"/>
    <property type="molecule type" value="Genomic_DNA"/>
</dbReference>
<dbReference type="FunFam" id="2.40.10.10:FF:000002">
    <property type="entry name" value="Transmembrane protease serine"/>
    <property type="match status" value="1"/>
</dbReference>
<dbReference type="AlphaFoldDB" id="A0A7R8CXL4"/>
<dbReference type="InterPro" id="IPR050127">
    <property type="entry name" value="Serine_Proteases_S1"/>
</dbReference>
<dbReference type="InterPro" id="IPR018114">
    <property type="entry name" value="TRYPSIN_HIS"/>
</dbReference>
<dbReference type="Gene3D" id="2.40.10.10">
    <property type="entry name" value="Trypsin-like serine proteases"/>
    <property type="match status" value="1"/>
</dbReference>
<evidence type="ECO:0000256" key="3">
    <source>
        <dbReference type="ARBA" id="ARBA00022670"/>
    </source>
</evidence>
<dbReference type="OrthoDB" id="6339452at2759"/>
<dbReference type="InterPro" id="IPR001314">
    <property type="entry name" value="Peptidase_S1A"/>
</dbReference>
<dbReference type="PROSITE" id="PS00135">
    <property type="entry name" value="TRYPSIN_SER"/>
    <property type="match status" value="1"/>
</dbReference>
<dbReference type="InterPro" id="IPR001254">
    <property type="entry name" value="Trypsin_dom"/>
</dbReference>
<keyword evidence="6" id="KW-1015">Disulfide bond</keyword>
<dbReference type="FunFam" id="2.40.10.10:FF:000068">
    <property type="entry name" value="transmembrane protease serine 2"/>
    <property type="match status" value="1"/>
</dbReference>
<evidence type="ECO:0000313" key="9">
    <source>
        <dbReference type="EMBL" id="CAF2961262.1"/>
    </source>
</evidence>
<comment type="subcellular location">
    <subcellularLocation>
        <location evidence="1">Secreted</location>
    </subcellularLocation>
</comment>
<evidence type="ECO:0000256" key="1">
    <source>
        <dbReference type="ARBA" id="ARBA00004613"/>
    </source>
</evidence>
<evidence type="ECO:0000256" key="8">
    <source>
        <dbReference type="SAM" id="MobiDB-lite"/>
    </source>
</evidence>
<keyword evidence="4" id="KW-0378">Hydrolase</keyword>
<dbReference type="InterPro" id="IPR033116">
    <property type="entry name" value="TRYPSIN_SER"/>
</dbReference>
<organism evidence="9 10">
    <name type="scientific">Lepeophtheirus salmonis</name>
    <name type="common">Salmon louse</name>
    <name type="synonym">Caligus salmonis</name>
    <dbReference type="NCBI Taxonomy" id="72036"/>
    <lineage>
        <taxon>Eukaryota</taxon>
        <taxon>Metazoa</taxon>
        <taxon>Ecdysozoa</taxon>
        <taxon>Arthropoda</taxon>
        <taxon>Crustacea</taxon>
        <taxon>Multicrustacea</taxon>
        <taxon>Hexanauplia</taxon>
        <taxon>Copepoda</taxon>
        <taxon>Siphonostomatoida</taxon>
        <taxon>Caligidae</taxon>
        <taxon>Lepeophtheirus</taxon>
    </lineage>
</organism>
<sequence>MVPLTTRSLECNELTMMTGVLKTTTTGGQQHLRCSFCYYYYCSEEEDEFRSPSIILDESLGHGTSSSDQTRKVQKKELEEDGYREARAIWFSLSSSNKKQCNGSVQKIFPGKSLMIKMSLVDHSTRLYFSKGLLMIGYKGAFSNYFCGSEKNVHLNLNGRDALLLMFYSHSKFKFTTENSPTKGFSCKVSCRSPYQMESIQSSTVPNRETTTTMIVDIPTTTVPTTTATITTKPVATTTVDFTTVTDSFNEETQRNCKCGISGCIGVEEARENSEPWCGGSVINDRYILTAAHCVVKKAANRVLVVLGQHDWMNPEENSTSYTVEKIIKHPRFDSRARFDYDYALLRLSRRIIFDKDNQVSPICIPKSFHPQMKNGAVTGWGVMDPNNPNVQASQLQEVSVDYVDFDHCGSSYGKSSITDTMICAAAPEADACFGDSGGPLAVNYFGRTYLEGVVSWGRSCASPLYPGVYAAVKKVTSWIEENTWDSVYCAGSPRDGHF</sequence>
<evidence type="ECO:0000256" key="4">
    <source>
        <dbReference type="ARBA" id="ARBA00022801"/>
    </source>
</evidence>
<dbReference type="PROSITE" id="PS50240">
    <property type="entry name" value="TRYPSIN_DOM"/>
    <property type="match status" value="1"/>
</dbReference>
<keyword evidence="3" id="KW-0645">Protease</keyword>
<name>A0A7R8CXL4_LEPSM</name>
<comment type="similarity">
    <text evidence="7">Belongs to the peptidase S1 family. CLIP subfamily.</text>
</comment>
<dbReference type="GO" id="GO:0005615">
    <property type="term" value="C:extracellular space"/>
    <property type="evidence" value="ECO:0007669"/>
    <property type="project" value="TreeGrafter"/>
</dbReference>
<dbReference type="GO" id="GO:0006508">
    <property type="term" value="P:proteolysis"/>
    <property type="evidence" value="ECO:0007669"/>
    <property type="project" value="UniProtKB-KW"/>
</dbReference>
<evidence type="ECO:0000256" key="2">
    <source>
        <dbReference type="ARBA" id="ARBA00022525"/>
    </source>
</evidence>
<keyword evidence="10" id="KW-1185">Reference proteome</keyword>
<gene>
    <name evidence="9" type="ORF">LSAA_9518</name>
</gene>
<evidence type="ECO:0000256" key="7">
    <source>
        <dbReference type="ARBA" id="ARBA00024195"/>
    </source>
</evidence>
<dbReference type="CDD" id="cd00190">
    <property type="entry name" value="Tryp_SPc"/>
    <property type="match status" value="1"/>
</dbReference>
<dbReference type="PROSITE" id="PS00134">
    <property type="entry name" value="TRYPSIN_HIS"/>
    <property type="match status" value="1"/>
</dbReference>